<evidence type="ECO:0000313" key="2">
    <source>
        <dbReference type="EMBL" id="KAK7879173.1"/>
    </source>
</evidence>
<dbReference type="EMBL" id="JBBPFD010000334">
    <property type="protein sequence ID" value="KAK7879173.1"/>
    <property type="molecule type" value="Genomic_DNA"/>
</dbReference>
<gene>
    <name evidence="2" type="ORF">WMY93_034045</name>
</gene>
<dbReference type="AlphaFoldDB" id="A0AAW0MFP7"/>
<sequence>MSDIWHKVKGGEHIHSVTSTQVAHARTTRTLHTLHTHAHTRTSSSSTSSRAGPDEDDDISSDAYIIHAVLMHRALRKREKEKRERARKREKRVRKGSVRLSKSLSTTDTIQTTLSVKVCESGETQTPQSSLHVQVTADELSQDRPLRHRLYSCGLF</sequence>
<dbReference type="Proteomes" id="UP001460270">
    <property type="component" value="Unassembled WGS sequence"/>
</dbReference>
<evidence type="ECO:0000313" key="3">
    <source>
        <dbReference type="Proteomes" id="UP001460270"/>
    </source>
</evidence>
<comment type="caution">
    <text evidence="2">The sequence shown here is derived from an EMBL/GenBank/DDBJ whole genome shotgun (WGS) entry which is preliminary data.</text>
</comment>
<accession>A0AAW0MFP7</accession>
<feature type="region of interest" description="Disordered" evidence="1">
    <location>
        <begin position="32"/>
        <end position="59"/>
    </location>
</feature>
<organism evidence="2 3">
    <name type="scientific">Mugilogobius chulae</name>
    <name type="common">yellowstripe goby</name>
    <dbReference type="NCBI Taxonomy" id="88201"/>
    <lineage>
        <taxon>Eukaryota</taxon>
        <taxon>Metazoa</taxon>
        <taxon>Chordata</taxon>
        <taxon>Craniata</taxon>
        <taxon>Vertebrata</taxon>
        <taxon>Euteleostomi</taxon>
        <taxon>Actinopterygii</taxon>
        <taxon>Neopterygii</taxon>
        <taxon>Teleostei</taxon>
        <taxon>Neoteleostei</taxon>
        <taxon>Acanthomorphata</taxon>
        <taxon>Gobiaria</taxon>
        <taxon>Gobiiformes</taxon>
        <taxon>Gobioidei</taxon>
        <taxon>Gobiidae</taxon>
        <taxon>Gobionellinae</taxon>
        <taxon>Mugilogobius</taxon>
    </lineage>
</organism>
<keyword evidence="3" id="KW-1185">Reference proteome</keyword>
<protein>
    <submittedName>
        <fullName evidence="2">Uncharacterized protein</fullName>
    </submittedName>
</protein>
<feature type="compositionally biased region" description="Low complexity" evidence="1">
    <location>
        <begin position="41"/>
        <end position="51"/>
    </location>
</feature>
<evidence type="ECO:0000256" key="1">
    <source>
        <dbReference type="SAM" id="MobiDB-lite"/>
    </source>
</evidence>
<feature type="region of interest" description="Disordered" evidence="1">
    <location>
        <begin position="76"/>
        <end position="100"/>
    </location>
</feature>
<proteinExistence type="predicted"/>
<feature type="compositionally biased region" description="Basic residues" evidence="1">
    <location>
        <begin position="76"/>
        <end position="97"/>
    </location>
</feature>
<reference evidence="3" key="1">
    <citation type="submission" date="2024-04" db="EMBL/GenBank/DDBJ databases">
        <title>Salinicola lusitanus LLJ914,a marine bacterium isolated from the Okinawa Trough.</title>
        <authorList>
            <person name="Li J."/>
        </authorList>
    </citation>
    <scope>NUCLEOTIDE SEQUENCE [LARGE SCALE GENOMIC DNA]</scope>
</reference>
<name>A0AAW0MFP7_9GOBI</name>